<feature type="compositionally biased region" description="Low complexity" evidence="7">
    <location>
        <begin position="43"/>
        <end position="58"/>
    </location>
</feature>
<feature type="compositionally biased region" description="Polar residues" evidence="7">
    <location>
        <begin position="158"/>
        <end position="185"/>
    </location>
</feature>
<evidence type="ECO:0000256" key="4">
    <source>
        <dbReference type="ARBA" id="ARBA00022982"/>
    </source>
</evidence>
<organism evidence="10 11">
    <name type="scientific">Marivita lacus</name>
    <dbReference type="NCBI Taxonomy" id="1323742"/>
    <lineage>
        <taxon>Bacteria</taxon>
        <taxon>Pseudomonadati</taxon>
        <taxon>Pseudomonadota</taxon>
        <taxon>Alphaproteobacteria</taxon>
        <taxon>Rhodobacterales</taxon>
        <taxon>Roseobacteraceae</taxon>
        <taxon>Marivita</taxon>
    </lineage>
</organism>
<sequence length="297" mass="31587">MNYSNIDGEKAVKGVAIAGLVIILFLAALDMGQDNRQEANAQESAETDTTSEASTEDMMPAEDDTEMAAADTVEDPSPDVSEPPAEMAEMTEETTTDTMEDTSEETSGEAPSSDAATDEASNTTAEVSDEDTSASTAETDASESTETAGSDEAETAASDENATATTAAVSDAETTASEGASGNQWSAEQVAFLDGDPDAGERVWRQCSACHVADETQNRVGPHLVEIIGRDVASIEGFRYSNALKDLQGQEWTPEELDAWLEDPREYAPGTSMSYAGLRNAEDRKNLLAYLYELQQD</sequence>
<dbReference type="Gene3D" id="1.10.760.10">
    <property type="entry name" value="Cytochrome c-like domain"/>
    <property type="match status" value="1"/>
</dbReference>
<feature type="compositionally biased region" description="Low complexity" evidence="7">
    <location>
        <begin position="133"/>
        <end position="148"/>
    </location>
</feature>
<comment type="caution">
    <text evidence="10">The sequence shown here is derived from an EMBL/GenBank/DDBJ whole genome shotgun (WGS) entry which is preliminary data.</text>
</comment>
<dbReference type="PRINTS" id="PR00604">
    <property type="entry name" value="CYTCHRMECIAB"/>
</dbReference>
<keyword evidence="2 6" id="KW-0349">Heme</keyword>
<dbReference type="PANTHER" id="PTHR11961">
    <property type="entry name" value="CYTOCHROME C"/>
    <property type="match status" value="1"/>
</dbReference>
<evidence type="ECO:0000256" key="7">
    <source>
        <dbReference type="SAM" id="MobiDB-lite"/>
    </source>
</evidence>
<evidence type="ECO:0000256" key="3">
    <source>
        <dbReference type="ARBA" id="ARBA00022723"/>
    </source>
</evidence>
<feature type="compositionally biased region" description="Acidic residues" evidence="7">
    <location>
        <begin position="89"/>
        <end position="107"/>
    </location>
</feature>
<keyword evidence="3 6" id="KW-0479">Metal-binding</keyword>
<evidence type="ECO:0000256" key="8">
    <source>
        <dbReference type="SAM" id="Phobius"/>
    </source>
</evidence>
<feature type="domain" description="Cytochrome c" evidence="9">
    <location>
        <begin position="195"/>
        <end position="295"/>
    </location>
</feature>
<keyword evidence="8" id="KW-0812">Transmembrane</keyword>
<reference evidence="11" key="1">
    <citation type="journal article" date="2019" name="Int. J. Syst. Evol. Microbiol.">
        <title>The Global Catalogue of Microorganisms (GCM) 10K type strain sequencing project: providing services to taxonomists for standard genome sequencing and annotation.</title>
        <authorList>
            <consortium name="The Broad Institute Genomics Platform"/>
            <consortium name="The Broad Institute Genome Sequencing Center for Infectious Disease"/>
            <person name="Wu L."/>
            <person name="Ma J."/>
        </authorList>
    </citation>
    <scope>NUCLEOTIDE SEQUENCE [LARGE SCALE GENOMIC DNA]</scope>
    <source>
        <strain evidence="11">CGMCC 1.12478</strain>
    </source>
</reference>
<evidence type="ECO:0000256" key="2">
    <source>
        <dbReference type="ARBA" id="ARBA00022617"/>
    </source>
</evidence>
<keyword evidence="11" id="KW-1185">Reference proteome</keyword>
<evidence type="ECO:0000256" key="1">
    <source>
        <dbReference type="ARBA" id="ARBA00022448"/>
    </source>
</evidence>
<dbReference type="PROSITE" id="PS51007">
    <property type="entry name" value="CYTC"/>
    <property type="match status" value="1"/>
</dbReference>
<dbReference type="InterPro" id="IPR009056">
    <property type="entry name" value="Cyt_c-like_dom"/>
</dbReference>
<evidence type="ECO:0000256" key="5">
    <source>
        <dbReference type="ARBA" id="ARBA00023004"/>
    </source>
</evidence>
<evidence type="ECO:0000313" key="11">
    <source>
        <dbReference type="Proteomes" id="UP000645462"/>
    </source>
</evidence>
<keyword evidence="8" id="KW-1133">Transmembrane helix</keyword>
<evidence type="ECO:0000313" key="10">
    <source>
        <dbReference type="EMBL" id="GGC12982.1"/>
    </source>
</evidence>
<feature type="region of interest" description="Disordered" evidence="7">
    <location>
        <begin position="36"/>
        <end position="185"/>
    </location>
</feature>
<keyword evidence="4" id="KW-0249">Electron transport</keyword>
<gene>
    <name evidence="10" type="ORF">GCM10011363_32130</name>
</gene>
<feature type="transmembrane region" description="Helical" evidence="8">
    <location>
        <begin position="12"/>
        <end position="29"/>
    </location>
</feature>
<dbReference type="SUPFAM" id="SSF46626">
    <property type="entry name" value="Cytochrome c"/>
    <property type="match status" value="1"/>
</dbReference>
<proteinExistence type="predicted"/>
<keyword evidence="8" id="KW-0472">Membrane</keyword>
<accession>A0ABQ1KYV3</accession>
<dbReference type="Proteomes" id="UP000645462">
    <property type="component" value="Unassembled WGS sequence"/>
</dbReference>
<name>A0ABQ1KYV3_9RHOB</name>
<keyword evidence="1" id="KW-0813">Transport</keyword>
<evidence type="ECO:0000259" key="9">
    <source>
        <dbReference type="PROSITE" id="PS51007"/>
    </source>
</evidence>
<dbReference type="InterPro" id="IPR036909">
    <property type="entry name" value="Cyt_c-like_dom_sf"/>
</dbReference>
<dbReference type="InterPro" id="IPR002327">
    <property type="entry name" value="Cyt_c_1A/1B"/>
</dbReference>
<evidence type="ECO:0000256" key="6">
    <source>
        <dbReference type="PROSITE-ProRule" id="PRU00433"/>
    </source>
</evidence>
<dbReference type="EMBL" id="BMFC01000009">
    <property type="protein sequence ID" value="GGC12982.1"/>
    <property type="molecule type" value="Genomic_DNA"/>
</dbReference>
<keyword evidence="5 6" id="KW-0408">Iron</keyword>
<feature type="compositionally biased region" description="Acidic residues" evidence="7">
    <location>
        <begin position="59"/>
        <end position="77"/>
    </location>
</feature>
<protein>
    <recommendedName>
        <fullName evidence="9">Cytochrome c domain-containing protein</fullName>
    </recommendedName>
</protein>